<dbReference type="Pfam" id="PF01243">
    <property type="entry name" value="PNPOx_N"/>
    <property type="match status" value="1"/>
</dbReference>
<evidence type="ECO:0000259" key="1">
    <source>
        <dbReference type="Pfam" id="PF01243"/>
    </source>
</evidence>
<accession>A0A2K2UET9</accession>
<reference evidence="3" key="1">
    <citation type="submission" date="2018-01" db="EMBL/GenBank/DDBJ databases">
        <title>Rubneribacter badeniensis gen. nov., sp. nov., and Colonibacter rubneri, gen. nov., sp. nov., WGS of new members of the Eggerthellaceae.</title>
        <authorList>
            <person name="Danylec N."/>
            <person name="Stoll D.A."/>
            <person name="Doetsch A."/>
            <person name="Kulling S.E."/>
            <person name="Huch M."/>
        </authorList>
    </citation>
    <scope>NUCLEOTIDE SEQUENCE [LARGE SCALE GENOMIC DNA]</scope>
    <source>
        <strain evidence="3">ResAG-96</strain>
    </source>
</reference>
<dbReference type="OrthoDB" id="9792542at2"/>
<proteinExistence type="predicted"/>
<dbReference type="Proteomes" id="UP000236197">
    <property type="component" value="Unassembled WGS sequence"/>
</dbReference>
<gene>
    <name evidence="2" type="ORF">C2L71_02450</name>
</gene>
<dbReference type="Gene3D" id="2.30.110.10">
    <property type="entry name" value="Electron Transport, Fmn-binding Protein, Chain A"/>
    <property type="match status" value="1"/>
</dbReference>
<dbReference type="AlphaFoldDB" id="A0A2K2UET9"/>
<comment type="caution">
    <text evidence="2">The sequence shown here is derived from an EMBL/GenBank/DDBJ whole genome shotgun (WGS) entry which is preliminary data.</text>
</comment>
<dbReference type="RefSeq" id="WP_103264172.1">
    <property type="nucleotide sequence ID" value="NZ_CABMLE010000001.1"/>
</dbReference>
<keyword evidence="3" id="KW-1185">Reference proteome</keyword>
<feature type="domain" description="Pyridoxamine 5'-phosphate oxidase N-terminal" evidence="1">
    <location>
        <begin position="7"/>
        <end position="86"/>
    </location>
</feature>
<dbReference type="InterPro" id="IPR011576">
    <property type="entry name" value="Pyridox_Oxase_N"/>
</dbReference>
<dbReference type="EMBL" id="PPEK01000001">
    <property type="protein sequence ID" value="PNV68847.1"/>
    <property type="molecule type" value="Genomic_DNA"/>
</dbReference>
<evidence type="ECO:0000313" key="3">
    <source>
        <dbReference type="Proteomes" id="UP000236197"/>
    </source>
</evidence>
<protein>
    <submittedName>
        <fullName evidence="2">Pyridoxamine 5'-phosphate oxidase</fullName>
    </submittedName>
</protein>
<dbReference type="InterPro" id="IPR012349">
    <property type="entry name" value="Split_barrel_FMN-bd"/>
</dbReference>
<organism evidence="2 3">
    <name type="scientific">Enteroscipio rubneri</name>
    <dbReference type="NCBI Taxonomy" id="2070686"/>
    <lineage>
        <taxon>Bacteria</taxon>
        <taxon>Bacillati</taxon>
        <taxon>Actinomycetota</taxon>
        <taxon>Coriobacteriia</taxon>
        <taxon>Eggerthellales</taxon>
        <taxon>Eggerthellaceae</taxon>
        <taxon>Enteroscipio</taxon>
    </lineage>
</organism>
<dbReference type="SUPFAM" id="SSF50475">
    <property type="entry name" value="FMN-binding split barrel"/>
    <property type="match status" value="1"/>
</dbReference>
<evidence type="ECO:0000313" key="2">
    <source>
        <dbReference type="EMBL" id="PNV68847.1"/>
    </source>
</evidence>
<name>A0A2K2UET9_9ACTN</name>
<sequence>MNGTKTIIEYLTSVPAWYLATCDGDQPHVRPFSFAAEQDGHIWFCTATTKDVYRELQANPKFELSAWKPGNGWVVLRGCANLTDRASADVRRAGFDHMIGLGECYDGPDDETLTFFTVDEPEAWICDIDGSWNPVDMQRACDRA</sequence>